<comment type="caution">
    <text evidence="19">The sequence shown here is derived from an EMBL/GenBank/DDBJ whole genome shotgun (WGS) entry which is preliminary data.</text>
</comment>
<keyword evidence="7 16" id="KW-0812">Transmembrane</keyword>
<gene>
    <name evidence="19" type="ORF">HMPREF0454_01905</name>
</gene>
<dbReference type="SUPFAM" id="SSF55874">
    <property type="entry name" value="ATPase domain of HSP90 chaperone/DNA topoisomerase II/histidine kinase"/>
    <property type="match status" value="1"/>
</dbReference>
<evidence type="ECO:0000256" key="10">
    <source>
        <dbReference type="ARBA" id="ARBA00022840"/>
    </source>
</evidence>
<dbReference type="InterPro" id="IPR050482">
    <property type="entry name" value="Sensor_HK_TwoCompSys"/>
</dbReference>
<evidence type="ECO:0000256" key="5">
    <source>
        <dbReference type="ARBA" id="ARBA00022553"/>
    </source>
</evidence>
<sequence length="577" mass="64754">MLSSSSCLVVIQNRYIDLLVKRSVTSTIAKTLAAIVILSVLSTGIALVTVASSLSDAEAVNIAGSLRMQSYRLAYDLTNQPQDVDLHLKEYEQSMQAPALKKLDRFYVPSSVRSEYHHLLSTWHLLDQQLKAGDTSQYLSDVARYVSQIDHFVLVLQHYSEQKMQQVVAISLLGVFAIIGLVWFAIHTTRREVVAPLNKLVNASQRMQSGYFSPMQLDVNLPNEIGVLSKTFIRMSSELEKLYRSLEDKVQEKTESLMQANKSLGVLFDCSQALTVSEITQPSFEKVLNIVRTSESLSYLELEVHDSGNGRWLLHSGQLENSEPTASITLMLDGHRLGELRWPKEQHAQQQLMQNVANMLSRGIYFNRAQKQQVQLLLMEERATIARELHDSLAQALSFLRIQITLLKRSIPTENTQAQGIIRDFDQALSDAYRQLRELLATFRLTIQEADLREALHQLLAPLKLQTEAIITLNCALSSQSLNAQQQVHVLQIVREAVLNAIKHAQAKHIEIRCHYGSKGESVISIQDDGVGIASLEEPDGHYGLTIMAERATRLGGELMIRARKPAGTEVSLVFQH</sequence>
<dbReference type="InterPro" id="IPR003594">
    <property type="entry name" value="HATPase_dom"/>
</dbReference>
<dbReference type="PROSITE" id="PS50885">
    <property type="entry name" value="HAMP"/>
    <property type="match status" value="1"/>
</dbReference>
<dbReference type="Pfam" id="PF13675">
    <property type="entry name" value="PilJ"/>
    <property type="match status" value="1"/>
</dbReference>
<keyword evidence="8 14" id="KW-0547">Nucleotide-binding</keyword>
<proteinExistence type="predicted"/>
<evidence type="ECO:0000259" key="18">
    <source>
        <dbReference type="PROSITE" id="PS50885"/>
    </source>
</evidence>
<evidence type="ECO:0000313" key="20">
    <source>
        <dbReference type="Proteomes" id="UP000005959"/>
    </source>
</evidence>
<keyword evidence="9 14" id="KW-0418">Kinase</keyword>
<dbReference type="GO" id="GO:0005524">
    <property type="term" value="F:ATP binding"/>
    <property type="evidence" value="ECO:0007669"/>
    <property type="project" value="UniProtKB-UniRule"/>
</dbReference>
<dbReference type="InterPro" id="IPR016380">
    <property type="entry name" value="Sig_transdc_His_kin_NarX/NarQ"/>
</dbReference>
<evidence type="ECO:0000256" key="3">
    <source>
        <dbReference type="ARBA" id="ARBA00022475"/>
    </source>
</evidence>
<dbReference type="InterPro" id="IPR036890">
    <property type="entry name" value="HATPase_C_sf"/>
</dbReference>
<dbReference type="SMART" id="SM00387">
    <property type="entry name" value="HATPase_c"/>
    <property type="match status" value="1"/>
</dbReference>
<dbReference type="Gene3D" id="6.10.340.10">
    <property type="match status" value="1"/>
</dbReference>
<feature type="domain" description="HAMP" evidence="18">
    <location>
        <begin position="191"/>
        <end position="244"/>
    </location>
</feature>
<evidence type="ECO:0000313" key="19">
    <source>
        <dbReference type="EMBL" id="EHM43663.1"/>
    </source>
</evidence>
<dbReference type="AlphaFoldDB" id="G9Y5N2"/>
<dbReference type="InterPro" id="IPR005467">
    <property type="entry name" value="His_kinase_dom"/>
</dbReference>
<keyword evidence="10 14" id="KW-0067">ATP-binding</keyword>
<dbReference type="CDD" id="cd22899">
    <property type="entry name" value="NarQ_sensor"/>
    <property type="match status" value="1"/>
</dbReference>
<evidence type="ECO:0000256" key="8">
    <source>
        <dbReference type="ARBA" id="ARBA00022741"/>
    </source>
</evidence>
<evidence type="ECO:0000256" key="11">
    <source>
        <dbReference type="ARBA" id="ARBA00022989"/>
    </source>
</evidence>
<dbReference type="CDD" id="cd06225">
    <property type="entry name" value="HAMP"/>
    <property type="match status" value="1"/>
</dbReference>
<dbReference type="GO" id="GO:0046983">
    <property type="term" value="F:protein dimerization activity"/>
    <property type="evidence" value="ECO:0007669"/>
    <property type="project" value="UniProtKB-UniRule"/>
</dbReference>
<dbReference type="InterPro" id="IPR011712">
    <property type="entry name" value="Sig_transdc_His_kin_sub3_dim/P"/>
</dbReference>
<keyword evidence="6 14" id="KW-0808">Transferase</keyword>
<evidence type="ECO:0000256" key="6">
    <source>
        <dbReference type="ARBA" id="ARBA00022679"/>
    </source>
</evidence>
<protein>
    <recommendedName>
        <fullName evidence="14">Sensor protein</fullName>
        <ecNumber evidence="14">2.7.13.3</ecNumber>
    </recommendedName>
</protein>
<feature type="transmembrane region" description="Helical" evidence="16">
    <location>
        <begin position="167"/>
        <end position="186"/>
    </location>
</feature>
<dbReference type="Pfam" id="PF00672">
    <property type="entry name" value="HAMP"/>
    <property type="match status" value="1"/>
</dbReference>
<dbReference type="GO" id="GO:0000155">
    <property type="term" value="F:phosphorelay sensor kinase activity"/>
    <property type="evidence" value="ECO:0007669"/>
    <property type="project" value="UniProtKB-UniRule"/>
</dbReference>
<dbReference type="Pfam" id="PF07730">
    <property type="entry name" value="HisKA_3"/>
    <property type="match status" value="1"/>
</dbReference>
<dbReference type="GO" id="GO:0005886">
    <property type="term" value="C:plasma membrane"/>
    <property type="evidence" value="ECO:0007669"/>
    <property type="project" value="UniProtKB-SubCell"/>
</dbReference>
<dbReference type="SUPFAM" id="SSF158472">
    <property type="entry name" value="HAMP domain-like"/>
    <property type="match status" value="1"/>
</dbReference>
<reference evidence="19 20" key="1">
    <citation type="submission" date="2011-08" db="EMBL/GenBank/DDBJ databases">
        <authorList>
            <person name="Weinstock G."/>
            <person name="Sodergren E."/>
            <person name="Clifton S."/>
            <person name="Fulton L."/>
            <person name="Fulton B."/>
            <person name="Courtney L."/>
            <person name="Fronick C."/>
            <person name="Harrison M."/>
            <person name="Strong C."/>
            <person name="Farmer C."/>
            <person name="Delahaunty K."/>
            <person name="Markovic C."/>
            <person name="Hall O."/>
            <person name="Minx P."/>
            <person name="Tomlinson C."/>
            <person name="Mitreva M."/>
            <person name="Hou S."/>
            <person name="Chen J."/>
            <person name="Wollam A."/>
            <person name="Pepin K.H."/>
            <person name="Johnson M."/>
            <person name="Bhonagiri V."/>
            <person name="Zhang X."/>
            <person name="Suruliraj S."/>
            <person name="Warren W."/>
            <person name="Chinwalla A."/>
            <person name="Mardis E.R."/>
            <person name="Wilson R.K."/>
        </authorList>
    </citation>
    <scope>NUCLEOTIDE SEQUENCE [LARGE SCALE GENOMIC DNA]</scope>
    <source>
        <strain evidence="19 20">ATCC 51873</strain>
    </source>
</reference>
<dbReference type="PANTHER" id="PTHR24421">
    <property type="entry name" value="NITRATE/NITRITE SENSOR PROTEIN NARX-RELATED"/>
    <property type="match status" value="1"/>
</dbReference>
<evidence type="ECO:0000259" key="17">
    <source>
        <dbReference type="PROSITE" id="PS50109"/>
    </source>
</evidence>
<dbReference type="NCBIfam" id="NF008184">
    <property type="entry name" value="PRK10935.1"/>
    <property type="match status" value="1"/>
</dbReference>
<dbReference type="Gene3D" id="1.20.120.960">
    <property type="entry name" value="Histidine kinase NarX, sensor domain"/>
    <property type="match status" value="1"/>
</dbReference>
<keyword evidence="3 14" id="KW-1003">Cell membrane</keyword>
<evidence type="ECO:0000256" key="14">
    <source>
        <dbReference type="PIRNR" id="PIRNR003167"/>
    </source>
</evidence>
<dbReference type="EC" id="2.7.13.3" evidence="14"/>
<comment type="subcellular location">
    <subcellularLocation>
        <location evidence="2">Cell inner membrane</location>
        <topology evidence="2">Multi-pass membrane protein</topology>
    </subcellularLocation>
</comment>
<keyword evidence="11 16" id="KW-1133">Transmembrane helix</keyword>
<keyword evidence="15" id="KW-0175">Coiled coil</keyword>
<dbReference type="InterPro" id="IPR042295">
    <property type="entry name" value="NarX-like_N_sf"/>
</dbReference>
<evidence type="ECO:0000256" key="1">
    <source>
        <dbReference type="ARBA" id="ARBA00000085"/>
    </source>
</evidence>
<feature type="coiled-coil region" evidence="15">
    <location>
        <begin position="236"/>
        <end position="263"/>
    </location>
</feature>
<dbReference type="PATRIC" id="fig|1002364.3.peg.1729"/>
<keyword evidence="12 14" id="KW-0902">Two-component regulatory system</keyword>
<dbReference type="Pfam" id="PF02518">
    <property type="entry name" value="HATPase_c"/>
    <property type="match status" value="1"/>
</dbReference>
<dbReference type="PIRSF" id="PIRSF003167">
    <property type="entry name" value="STHK_NarX/NarQ"/>
    <property type="match status" value="1"/>
</dbReference>
<feature type="domain" description="Histidine kinase" evidence="17">
    <location>
        <begin position="384"/>
        <end position="577"/>
    </location>
</feature>
<comment type="catalytic activity">
    <reaction evidence="1 14">
        <text>ATP + protein L-histidine = ADP + protein N-phospho-L-histidine.</text>
        <dbReference type="EC" id="2.7.13.3"/>
    </reaction>
</comment>
<evidence type="ECO:0000256" key="4">
    <source>
        <dbReference type="ARBA" id="ARBA00022519"/>
    </source>
</evidence>
<accession>G9Y5N2</accession>
<dbReference type="Gene3D" id="1.20.5.1930">
    <property type="match status" value="1"/>
</dbReference>
<organism evidence="19 20">
    <name type="scientific">Hafnia alvei ATCC 51873</name>
    <dbReference type="NCBI Taxonomy" id="1002364"/>
    <lineage>
        <taxon>Bacteria</taxon>
        <taxon>Pseudomonadati</taxon>
        <taxon>Pseudomonadota</taxon>
        <taxon>Gammaproteobacteria</taxon>
        <taxon>Enterobacterales</taxon>
        <taxon>Hafniaceae</taxon>
        <taxon>Hafnia</taxon>
    </lineage>
</organism>
<dbReference type="HOGENOM" id="CLU_000445_20_10_6"/>
<keyword evidence="4 14" id="KW-0997">Cell inner membrane</keyword>
<keyword evidence="5" id="KW-0597">Phosphoprotein</keyword>
<evidence type="ECO:0000256" key="9">
    <source>
        <dbReference type="ARBA" id="ARBA00022777"/>
    </source>
</evidence>
<dbReference type="EMBL" id="AGCI01000038">
    <property type="protein sequence ID" value="EHM43663.1"/>
    <property type="molecule type" value="Genomic_DNA"/>
</dbReference>
<feature type="transmembrane region" description="Helical" evidence="16">
    <location>
        <begin position="28"/>
        <end position="51"/>
    </location>
</feature>
<dbReference type="CDD" id="cd16917">
    <property type="entry name" value="HATPase_UhpB-NarQ-NarX-like"/>
    <property type="match status" value="1"/>
</dbReference>
<dbReference type="Proteomes" id="UP000005959">
    <property type="component" value="Unassembled WGS sequence"/>
</dbReference>
<name>G9Y5N2_HAFAL</name>
<evidence type="ECO:0000256" key="13">
    <source>
        <dbReference type="ARBA" id="ARBA00023136"/>
    </source>
</evidence>
<evidence type="ECO:0000256" key="12">
    <source>
        <dbReference type="ARBA" id="ARBA00023012"/>
    </source>
</evidence>
<evidence type="ECO:0000256" key="7">
    <source>
        <dbReference type="ARBA" id="ARBA00022692"/>
    </source>
</evidence>
<dbReference type="InterPro" id="IPR029095">
    <property type="entry name" value="NarX-like_N"/>
</dbReference>
<evidence type="ECO:0000256" key="16">
    <source>
        <dbReference type="SAM" id="Phobius"/>
    </source>
</evidence>
<dbReference type="PANTHER" id="PTHR24421:SF10">
    <property type="entry name" value="NITRATE_NITRITE SENSOR PROTEIN NARQ"/>
    <property type="match status" value="1"/>
</dbReference>
<dbReference type="PROSITE" id="PS50109">
    <property type="entry name" value="HIS_KIN"/>
    <property type="match status" value="1"/>
</dbReference>
<keyword evidence="13 14" id="KW-0472">Membrane</keyword>
<evidence type="ECO:0000256" key="15">
    <source>
        <dbReference type="SAM" id="Coils"/>
    </source>
</evidence>
<evidence type="ECO:0000256" key="2">
    <source>
        <dbReference type="ARBA" id="ARBA00004429"/>
    </source>
</evidence>
<dbReference type="InterPro" id="IPR003660">
    <property type="entry name" value="HAMP_dom"/>
</dbReference>
<dbReference type="Gene3D" id="3.30.565.10">
    <property type="entry name" value="Histidine kinase-like ATPase, C-terminal domain"/>
    <property type="match status" value="1"/>
</dbReference>